<dbReference type="InterPro" id="IPR031127">
    <property type="entry name" value="E3_UB_ligase_RBR"/>
</dbReference>
<keyword evidence="3" id="KW-0677">Repeat</keyword>
<proteinExistence type="predicted"/>
<keyword evidence="9" id="KW-1185">Reference proteome</keyword>
<evidence type="ECO:0000256" key="6">
    <source>
        <dbReference type="ARBA" id="ARBA00022833"/>
    </source>
</evidence>
<evidence type="ECO:0000256" key="2">
    <source>
        <dbReference type="ARBA" id="ARBA00022723"/>
    </source>
</evidence>
<dbReference type="Pfam" id="PF22191">
    <property type="entry name" value="IBR_1"/>
    <property type="match status" value="1"/>
</dbReference>
<protein>
    <recommendedName>
        <fullName evidence="7">RING-type domain-containing protein</fullName>
    </recommendedName>
</protein>
<evidence type="ECO:0000313" key="8">
    <source>
        <dbReference type="EMBL" id="KAK6003349.1"/>
    </source>
</evidence>
<reference evidence="8 9" key="1">
    <citation type="submission" date="2023-11" db="EMBL/GenBank/DDBJ databases">
        <title>Draft genome sequence and annotation of the polyextremotolerant black yeast-like fungus Aureobasidium pullulans NRRL 62042.</title>
        <authorList>
            <person name="Dielentheis-Frenken M.R.E."/>
            <person name="Wibberg D."/>
            <person name="Blank L.M."/>
            <person name="Tiso T."/>
        </authorList>
    </citation>
    <scope>NUCLEOTIDE SEQUENCE [LARGE SCALE GENOMIC DNA]</scope>
    <source>
        <strain evidence="8 9">NRRL 62042</strain>
    </source>
</reference>
<evidence type="ECO:0000256" key="1">
    <source>
        <dbReference type="ARBA" id="ARBA00022679"/>
    </source>
</evidence>
<organism evidence="8 9">
    <name type="scientific">Aureobasidium pullulans</name>
    <name type="common">Black yeast</name>
    <name type="synonym">Pullularia pullulans</name>
    <dbReference type="NCBI Taxonomy" id="5580"/>
    <lineage>
        <taxon>Eukaryota</taxon>
        <taxon>Fungi</taxon>
        <taxon>Dikarya</taxon>
        <taxon>Ascomycota</taxon>
        <taxon>Pezizomycotina</taxon>
        <taxon>Dothideomycetes</taxon>
        <taxon>Dothideomycetidae</taxon>
        <taxon>Dothideales</taxon>
        <taxon>Saccotheciaceae</taxon>
        <taxon>Aureobasidium</taxon>
    </lineage>
</organism>
<dbReference type="InterPro" id="IPR044066">
    <property type="entry name" value="TRIAD_supradom"/>
</dbReference>
<dbReference type="PROSITE" id="PS51873">
    <property type="entry name" value="TRIAD"/>
    <property type="match status" value="1"/>
</dbReference>
<evidence type="ECO:0000313" key="9">
    <source>
        <dbReference type="Proteomes" id="UP001341245"/>
    </source>
</evidence>
<dbReference type="Gene3D" id="1.20.120.1750">
    <property type="match status" value="1"/>
</dbReference>
<evidence type="ECO:0000259" key="7">
    <source>
        <dbReference type="PROSITE" id="PS51873"/>
    </source>
</evidence>
<evidence type="ECO:0000256" key="3">
    <source>
        <dbReference type="ARBA" id="ARBA00022737"/>
    </source>
</evidence>
<keyword evidence="2" id="KW-0479">Metal-binding</keyword>
<keyword evidence="5" id="KW-0833">Ubl conjugation pathway</keyword>
<evidence type="ECO:0000256" key="4">
    <source>
        <dbReference type="ARBA" id="ARBA00022771"/>
    </source>
</evidence>
<dbReference type="PANTHER" id="PTHR11685">
    <property type="entry name" value="RBR FAMILY RING FINGER AND IBR DOMAIN-CONTAINING"/>
    <property type="match status" value="1"/>
</dbReference>
<dbReference type="CDD" id="cd22584">
    <property type="entry name" value="Rcat_RBR_unk"/>
    <property type="match status" value="1"/>
</dbReference>
<sequence length="207" mass="23900">MPVETVEHLLRENLIPMVKAREAEMSTPASDRTYCAGCAKFIPRDRIYEKRGICPDCWTSTCTECKEKGHVGDCESKLQKDIRDLEALAEKKGWKKCSKCLMLVEHNTGCNHMTCRCKNQFCYLCVREWKKCDCPFMDLGLLLTREEQRGAAPLGLDTCTHGDWEFFLTSDYCDYCGDHLPDYLYRCLGCYLQYCKWCTYNRGLGVA</sequence>
<keyword evidence="4" id="KW-0863">Zinc-finger</keyword>
<dbReference type="Proteomes" id="UP001341245">
    <property type="component" value="Unassembled WGS sequence"/>
</dbReference>
<accession>A0ABR0TFY3</accession>
<comment type="caution">
    <text evidence="8">The sequence shown here is derived from an EMBL/GenBank/DDBJ whole genome shotgun (WGS) entry which is preliminary data.</text>
</comment>
<gene>
    <name evidence="8" type="ORF">QM012_001194</name>
</gene>
<name>A0ABR0TFY3_AURPU</name>
<feature type="domain" description="RING-type" evidence="7">
    <location>
        <begin position="1"/>
        <end position="138"/>
    </location>
</feature>
<keyword evidence="1" id="KW-0808">Transferase</keyword>
<dbReference type="EMBL" id="JASGXD010000010">
    <property type="protein sequence ID" value="KAK6003349.1"/>
    <property type="molecule type" value="Genomic_DNA"/>
</dbReference>
<keyword evidence="6" id="KW-0862">Zinc</keyword>
<evidence type="ECO:0000256" key="5">
    <source>
        <dbReference type="ARBA" id="ARBA00022786"/>
    </source>
</evidence>
<dbReference type="SUPFAM" id="SSF57850">
    <property type="entry name" value="RING/U-box"/>
    <property type="match status" value="1"/>
</dbReference>